<dbReference type="Proteomes" id="UP000194236">
    <property type="component" value="Unassembled WGS sequence"/>
</dbReference>
<dbReference type="SUPFAM" id="SSF53448">
    <property type="entry name" value="Nucleotide-diphospho-sugar transferases"/>
    <property type="match status" value="1"/>
</dbReference>
<dbReference type="InterPro" id="IPR003859">
    <property type="entry name" value="Galactosyl_T"/>
</dbReference>
<proteinExistence type="predicted"/>
<name>A0A1Y3BVT8_EURMA</name>
<gene>
    <name evidence="3" type="ORF">BLA29_014750</name>
</gene>
<dbReference type="GO" id="GO:0005975">
    <property type="term" value="P:carbohydrate metabolic process"/>
    <property type="evidence" value="ECO:0007669"/>
    <property type="project" value="InterPro"/>
</dbReference>
<dbReference type="PANTHER" id="PTHR19300:SF57">
    <property type="entry name" value="BETA-1,4-N-ACETYLGALACTOSAMINYLTRANSFERASE"/>
    <property type="match status" value="1"/>
</dbReference>
<keyword evidence="4" id="KW-1185">Reference proteome</keyword>
<dbReference type="EMBL" id="MUJZ01000510">
    <property type="protein sequence ID" value="OTF84138.1"/>
    <property type="molecule type" value="Genomic_DNA"/>
</dbReference>
<dbReference type="GO" id="GO:0006688">
    <property type="term" value="P:glycosphingolipid biosynthetic process"/>
    <property type="evidence" value="ECO:0007669"/>
    <property type="project" value="TreeGrafter"/>
</dbReference>
<dbReference type="GO" id="GO:0008378">
    <property type="term" value="F:galactosyltransferase activity"/>
    <property type="evidence" value="ECO:0007669"/>
    <property type="project" value="TreeGrafter"/>
</dbReference>
<comment type="caution">
    <text evidence="3">The sequence shown here is derived from an EMBL/GenBank/DDBJ whole genome shotgun (WGS) entry which is preliminary data.</text>
</comment>
<feature type="domain" description="Galactosyltransferase C-terminal" evidence="2">
    <location>
        <begin position="2"/>
        <end position="39"/>
    </location>
</feature>
<dbReference type="InterPro" id="IPR029044">
    <property type="entry name" value="Nucleotide-diphossugar_trans"/>
</dbReference>
<evidence type="ECO:0000313" key="3">
    <source>
        <dbReference type="EMBL" id="OTF84138.1"/>
    </source>
</evidence>
<keyword evidence="1" id="KW-0808">Transferase</keyword>
<dbReference type="Pfam" id="PF02709">
    <property type="entry name" value="Glyco_transf_7C"/>
    <property type="match status" value="1"/>
</dbReference>
<protein>
    <recommendedName>
        <fullName evidence="2">Galactosyltransferase C-terminal domain-containing protein</fullName>
    </recommendedName>
</protein>
<dbReference type="GO" id="GO:0016020">
    <property type="term" value="C:membrane"/>
    <property type="evidence" value="ECO:0007669"/>
    <property type="project" value="GOC"/>
</dbReference>
<sequence>MYSGWGGEDDDFYQRIQHHFGLIERYPSDVARCMMIKHEHEGSSNVERQKLLTNVLQRLSVDGLSSLNQTYVRKSIEFYPLYTKIRVELNGT</sequence>
<evidence type="ECO:0000313" key="4">
    <source>
        <dbReference type="Proteomes" id="UP000194236"/>
    </source>
</evidence>
<evidence type="ECO:0000259" key="2">
    <source>
        <dbReference type="Pfam" id="PF02709"/>
    </source>
</evidence>
<dbReference type="GO" id="GO:0005794">
    <property type="term" value="C:Golgi apparatus"/>
    <property type="evidence" value="ECO:0007669"/>
    <property type="project" value="TreeGrafter"/>
</dbReference>
<dbReference type="GO" id="GO:0033842">
    <property type="term" value="F:N-acetyl-beta-glucosaminyl-derivative 4-beta-N-acetylgalactosaminyltransferase activity"/>
    <property type="evidence" value="ECO:0007669"/>
    <property type="project" value="TreeGrafter"/>
</dbReference>
<dbReference type="InterPro" id="IPR027791">
    <property type="entry name" value="Galactosyl_T_C"/>
</dbReference>
<accession>A0A1Y3BVT8</accession>
<dbReference type="Gene3D" id="3.90.550.10">
    <property type="entry name" value="Spore Coat Polysaccharide Biosynthesis Protein SpsA, Chain A"/>
    <property type="match status" value="1"/>
</dbReference>
<dbReference type="PANTHER" id="PTHR19300">
    <property type="entry name" value="BETA-1,4-GALACTOSYLTRANSFERASE"/>
    <property type="match status" value="1"/>
</dbReference>
<reference evidence="3 4" key="1">
    <citation type="submission" date="2017-03" db="EMBL/GenBank/DDBJ databases">
        <title>Genome Survey of Euroglyphus maynei.</title>
        <authorList>
            <person name="Arlian L.G."/>
            <person name="Morgan M.S."/>
            <person name="Rider S.D."/>
        </authorList>
    </citation>
    <scope>NUCLEOTIDE SEQUENCE [LARGE SCALE GENOMIC DNA]</scope>
    <source>
        <strain evidence="3">Arlian Lab</strain>
        <tissue evidence="3">Whole body</tissue>
    </source>
</reference>
<evidence type="ECO:0000256" key="1">
    <source>
        <dbReference type="ARBA" id="ARBA00022679"/>
    </source>
</evidence>
<dbReference type="AlphaFoldDB" id="A0A1Y3BVT8"/>
<dbReference type="OrthoDB" id="10038994at2759"/>
<organism evidence="3 4">
    <name type="scientific">Euroglyphus maynei</name>
    <name type="common">Mayne's house dust mite</name>
    <dbReference type="NCBI Taxonomy" id="6958"/>
    <lineage>
        <taxon>Eukaryota</taxon>
        <taxon>Metazoa</taxon>
        <taxon>Ecdysozoa</taxon>
        <taxon>Arthropoda</taxon>
        <taxon>Chelicerata</taxon>
        <taxon>Arachnida</taxon>
        <taxon>Acari</taxon>
        <taxon>Acariformes</taxon>
        <taxon>Sarcoptiformes</taxon>
        <taxon>Astigmata</taxon>
        <taxon>Psoroptidia</taxon>
        <taxon>Analgoidea</taxon>
        <taxon>Pyroglyphidae</taxon>
        <taxon>Pyroglyphinae</taxon>
        <taxon>Euroglyphus</taxon>
    </lineage>
</organism>